<feature type="transmembrane region" description="Helical" evidence="1">
    <location>
        <begin position="171"/>
        <end position="194"/>
    </location>
</feature>
<keyword evidence="1" id="KW-0472">Membrane</keyword>
<protein>
    <submittedName>
        <fullName evidence="2">Uncharacterized protein</fullName>
    </submittedName>
</protein>
<reference evidence="3" key="2">
    <citation type="submission" date="2018-12" db="EMBL/GenBank/DDBJ databases">
        <title>Maribacter lutimaris sp. nov., isolated from marine sediment.</title>
        <authorList>
            <person name="Kim K.K."/>
        </authorList>
    </citation>
    <scope>NUCLEOTIDE SEQUENCE [LARGE SCALE GENOMIC DNA]</scope>
    <source>
        <strain evidence="3">PoM-212</strain>
    </source>
</reference>
<dbReference type="OrthoDB" id="1425482at2"/>
<organism evidence="2 3">
    <name type="scientific">Maribacter algicola</name>
    <dbReference type="NCBI Taxonomy" id="2498892"/>
    <lineage>
        <taxon>Bacteria</taxon>
        <taxon>Pseudomonadati</taxon>
        <taxon>Bacteroidota</taxon>
        <taxon>Flavobacteriia</taxon>
        <taxon>Flavobacteriales</taxon>
        <taxon>Flavobacteriaceae</taxon>
        <taxon>Maribacter</taxon>
    </lineage>
</organism>
<dbReference type="Proteomes" id="UP000286990">
    <property type="component" value="Unassembled WGS sequence"/>
</dbReference>
<comment type="caution">
    <text evidence="2">The sequence shown here is derived from an EMBL/GenBank/DDBJ whole genome shotgun (WGS) entry which is preliminary data.</text>
</comment>
<feature type="transmembrane region" description="Helical" evidence="1">
    <location>
        <begin position="200"/>
        <end position="224"/>
    </location>
</feature>
<gene>
    <name evidence="2" type="ORF">DZC72_12200</name>
</gene>
<dbReference type="RefSeq" id="WP_125223180.1">
    <property type="nucleotide sequence ID" value="NZ_QUSX01000002.1"/>
</dbReference>
<evidence type="ECO:0000256" key="1">
    <source>
        <dbReference type="SAM" id="Phobius"/>
    </source>
</evidence>
<sequence length="241" mass="28250">MLFKKTNLLDKLHLEKDRHLRNGDNVLEEVKNIFAELDKNYSRIDKNLAESSEKPRVNIFNFDKLDTERIFHIDQIKKVCIDYRLRFLDTKYFKSEIPVEAFSKIGKLEKEHNTELKGFKIIAPSKLFKLEDKDDPILFAPMGNGYYYLIHKWGKDLHPLRKLMMWPFKNVGNLIFVIVLLSYLTTLLIPNGLFSKSSSIAQFGILFFFIFKSIVAVTIFYGFALGKNFSPAIWNSKYYNA</sequence>
<dbReference type="EMBL" id="QUSX01000002">
    <property type="protein sequence ID" value="RRQ48462.1"/>
    <property type="molecule type" value="Genomic_DNA"/>
</dbReference>
<keyword evidence="1" id="KW-1133">Transmembrane helix</keyword>
<proteinExistence type="predicted"/>
<name>A0A426RHK2_9FLAO</name>
<reference evidence="3" key="1">
    <citation type="submission" date="2018-08" db="EMBL/GenBank/DDBJ databases">
        <authorList>
            <person name="Khan S.A."/>
            <person name="J S.E."/>
        </authorList>
    </citation>
    <scope>NUCLEOTIDE SEQUENCE [LARGE SCALE GENOMIC DNA]</scope>
    <source>
        <strain evidence="3">PoM-212</strain>
    </source>
</reference>
<evidence type="ECO:0000313" key="2">
    <source>
        <dbReference type="EMBL" id="RRQ48462.1"/>
    </source>
</evidence>
<accession>A0A426RHK2</accession>
<keyword evidence="3" id="KW-1185">Reference proteome</keyword>
<dbReference type="AlphaFoldDB" id="A0A426RHK2"/>
<evidence type="ECO:0000313" key="3">
    <source>
        <dbReference type="Proteomes" id="UP000286990"/>
    </source>
</evidence>
<keyword evidence="1" id="KW-0812">Transmembrane</keyword>